<feature type="compositionally biased region" description="Pro residues" evidence="4">
    <location>
        <begin position="10"/>
        <end position="22"/>
    </location>
</feature>
<feature type="domain" description="BRCT" evidence="5">
    <location>
        <begin position="477"/>
        <end position="556"/>
    </location>
</feature>
<keyword evidence="8" id="KW-1185">Reference proteome</keyword>
<organism evidence="7 8">
    <name type="scientific">Oldenlandia corymbosa var. corymbosa</name>
    <dbReference type="NCBI Taxonomy" id="529605"/>
    <lineage>
        <taxon>Eukaryota</taxon>
        <taxon>Viridiplantae</taxon>
        <taxon>Streptophyta</taxon>
        <taxon>Embryophyta</taxon>
        <taxon>Tracheophyta</taxon>
        <taxon>Spermatophyta</taxon>
        <taxon>Magnoliopsida</taxon>
        <taxon>eudicotyledons</taxon>
        <taxon>Gunneridae</taxon>
        <taxon>Pentapetalae</taxon>
        <taxon>asterids</taxon>
        <taxon>lamiids</taxon>
        <taxon>Gentianales</taxon>
        <taxon>Rubiaceae</taxon>
        <taxon>Rubioideae</taxon>
        <taxon>Spermacoceae</taxon>
        <taxon>Hedyotis-Oldenlandia complex</taxon>
        <taxon>Oldenlandia</taxon>
    </lineage>
</organism>
<feature type="domain" description="BRCT" evidence="5">
    <location>
        <begin position="579"/>
        <end position="662"/>
    </location>
</feature>
<reference evidence="7" key="1">
    <citation type="submission" date="2023-03" db="EMBL/GenBank/DDBJ databases">
        <authorList>
            <person name="Julca I."/>
        </authorList>
    </citation>
    <scope>NUCLEOTIDE SEQUENCE</scope>
</reference>
<dbReference type="Pfam" id="PF16770">
    <property type="entry name" value="RTT107_BRCT_5"/>
    <property type="match status" value="1"/>
</dbReference>
<comment type="subcellular location">
    <subcellularLocation>
        <location evidence="1">Nucleus</location>
    </subcellularLocation>
</comment>
<dbReference type="Gene3D" id="3.40.50.10190">
    <property type="entry name" value="BRCT domain"/>
    <property type="match status" value="2"/>
</dbReference>
<dbReference type="PANTHER" id="PTHR23196">
    <property type="entry name" value="PAX TRANSCRIPTION ACTIVATION DOMAIN INTERACTING PROTEIN"/>
    <property type="match status" value="1"/>
</dbReference>
<dbReference type="AlphaFoldDB" id="A0AAV1CWY6"/>
<evidence type="ECO:0000256" key="4">
    <source>
        <dbReference type="SAM" id="MobiDB-lite"/>
    </source>
</evidence>
<evidence type="ECO:0000259" key="5">
    <source>
        <dbReference type="PROSITE" id="PS50172"/>
    </source>
</evidence>
<dbReference type="InterPro" id="IPR051579">
    <property type="entry name" value="DDR_Transcriptional_Reg"/>
</dbReference>
<dbReference type="SUPFAM" id="SSF52113">
    <property type="entry name" value="BRCT domain"/>
    <property type="match status" value="2"/>
</dbReference>
<evidence type="ECO:0000259" key="6">
    <source>
        <dbReference type="PROSITE" id="PS51186"/>
    </source>
</evidence>
<dbReference type="Gene3D" id="3.40.630.30">
    <property type="match status" value="1"/>
</dbReference>
<proteinExistence type="predicted"/>
<keyword evidence="3" id="KW-0539">Nucleus</keyword>
<dbReference type="GO" id="GO:0005634">
    <property type="term" value="C:nucleus"/>
    <property type="evidence" value="ECO:0007669"/>
    <property type="project" value="UniProtKB-SubCell"/>
</dbReference>
<dbReference type="InterPro" id="IPR001357">
    <property type="entry name" value="BRCT_dom"/>
</dbReference>
<keyword evidence="2" id="KW-0227">DNA damage</keyword>
<evidence type="ECO:0000256" key="2">
    <source>
        <dbReference type="ARBA" id="ARBA00022763"/>
    </source>
</evidence>
<evidence type="ECO:0000256" key="3">
    <source>
        <dbReference type="ARBA" id="ARBA00023242"/>
    </source>
</evidence>
<evidence type="ECO:0000313" key="7">
    <source>
        <dbReference type="EMBL" id="CAI9099758.1"/>
    </source>
</evidence>
<dbReference type="GO" id="GO:0006974">
    <property type="term" value="P:DNA damage response"/>
    <property type="evidence" value="ECO:0007669"/>
    <property type="project" value="UniProtKB-KW"/>
</dbReference>
<protein>
    <submittedName>
        <fullName evidence="7">OLC1v1036622C1</fullName>
    </submittedName>
</protein>
<dbReference type="CDD" id="cd04301">
    <property type="entry name" value="NAT_SF"/>
    <property type="match status" value="1"/>
</dbReference>
<dbReference type="EMBL" id="OX459120">
    <property type="protein sequence ID" value="CAI9099758.1"/>
    <property type="molecule type" value="Genomic_DNA"/>
</dbReference>
<dbReference type="InterPro" id="IPR016181">
    <property type="entry name" value="Acyl_CoA_acyltransferase"/>
</dbReference>
<dbReference type="InterPro" id="IPR036420">
    <property type="entry name" value="BRCT_dom_sf"/>
</dbReference>
<dbReference type="Pfam" id="PF16589">
    <property type="entry name" value="BRCT_2"/>
    <property type="match status" value="1"/>
</dbReference>
<dbReference type="Proteomes" id="UP001161247">
    <property type="component" value="Chromosome 3"/>
</dbReference>
<gene>
    <name evidence="7" type="ORF">OLC1_LOCUS9712</name>
</gene>
<dbReference type="PROSITE" id="PS50172">
    <property type="entry name" value="BRCT"/>
    <property type="match status" value="2"/>
</dbReference>
<dbReference type="SUPFAM" id="SSF55729">
    <property type="entry name" value="Acyl-CoA N-acyltransferases (Nat)"/>
    <property type="match status" value="1"/>
</dbReference>
<sequence length="673" mass="74682">MAPKMKIPPVSLPPPPPPPPPSFPVGNCEVIVEAKKFIPESAQNSLQITFSKNVKIKISVVEGKQQPRNENDDVPALGSEKIGEYYFVLMNPKDSDEVTKSLVQEVLHLYSKELPAMNFASNTGKESMFLQRCVSKGNYCTLALIHKATDEIKEVVSAISYQIVPSDTHHAEIPLACVSYKYQKKGIGRLMYLELRQRLQRVGIRSIFCWGDQESEGFWLKQGFTVIGEVNKKGRARRLPIKTAVRKALCFPGGSKLMISHLNDSSSTCTEQIKVVFPRQPSDRHISSDGELKLNPECMEENSQHLEGKNPVVNSTGYSEADNLVTERFLIDGSYCNCNRSPGSQDADRLELLDHNGGENLMFGKSGEDNSKRCSCSTEGTKKRIWESSLTSLNSKRVKGSHIIESQSDIRNSLSRGDERKCCSSSSSLLENKSLVDETSLKAGYLDEYYKECAAGNFTSENLDGFKVPSTDMCFRVMLMNIADDRKKAVLTKIIEDLGGTVTFDGSMATHVITGKVRRTLNFCVALCSGAWIISSMWLKESFRNGRFLDEMPFVLKDEEYESKYGTELKAAVVRSKANPRSLLKGHDLCLAAHIQPPKATLTAIIKSAGGNVLGLDNVKQPSSTIFIACEKDMEEALLAVKEGIKAFSSDWLMNCILRQELDLEASQFAESL</sequence>
<dbReference type="Pfam" id="PF00583">
    <property type="entry name" value="Acetyltransf_1"/>
    <property type="match status" value="1"/>
</dbReference>
<dbReference type="InterPro" id="IPR000182">
    <property type="entry name" value="GNAT_dom"/>
</dbReference>
<dbReference type="PROSITE" id="PS51186">
    <property type="entry name" value="GNAT"/>
    <property type="match status" value="1"/>
</dbReference>
<dbReference type="PANTHER" id="PTHR23196:SF8">
    <property type="entry name" value="N-ACETYLTRANSFERASE"/>
    <property type="match status" value="1"/>
</dbReference>
<feature type="domain" description="N-acetyltransferase" evidence="6">
    <location>
        <begin position="93"/>
        <end position="245"/>
    </location>
</feature>
<name>A0AAV1CWY6_OLDCO</name>
<dbReference type="GO" id="GO:0016747">
    <property type="term" value="F:acyltransferase activity, transferring groups other than amino-acyl groups"/>
    <property type="evidence" value="ECO:0007669"/>
    <property type="project" value="InterPro"/>
</dbReference>
<accession>A0AAV1CWY6</accession>
<dbReference type="CDD" id="cd18432">
    <property type="entry name" value="BRCT_PAXIP1_rpt6_like"/>
    <property type="match status" value="1"/>
</dbReference>
<feature type="region of interest" description="Disordered" evidence="4">
    <location>
        <begin position="1"/>
        <end position="22"/>
    </location>
</feature>
<evidence type="ECO:0000256" key="1">
    <source>
        <dbReference type="ARBA" id="ARBA00004123"/>
    </source>
</evidence>
<evidence type="ECO:0000313" key="8">
    <source>
        <dbReference type="Proteomes" id="UP001161247"/>
    </source>
</evidence>
<dbReference type="SMART" id="SM00292">
    <property type="entry name" value="BRCT"/>
    <property type="match status" value="2"/>
</dbReference>